<accession>A0A949K7C7</accession>
<feature type="signal peptide" evidence="2">
    <location>
        <begin position="1"/>
        <end position="24"/>
    </location>
</feature>
<dbReference type="EMBL" id="JAHQCW010000025">
    <property type="protein sequence ID" value="MBU9737788.1"/>
    <property type="molecule type" value="Genomic_DNA"/>
</dbReference>
<dbReference type="InterPro" id="IPR006059">
    <property type="entry name" value="SBP"/>
</dbReference>
<keyword evidence="2" id="KW-0732">Signal</keyword>
<keyword evidence="4" id="KW-1185">Reference proteome</keyword>
<dbReference type="PANTHER" id="PTHR43649">
    <property type="entry name" value="ARABINOSE-BINDING PROTEIN-RELATED"/>
    <property type="match status" value="1"/>
</dbReference>
<name>A0A949K7C7_9FIRM</name>
<gene>
    <name evidence="3" type="ORF">KTH89_14675</name>
</gene>
<evidence type="ECO:0000313" key="3">
    <source>
        <dbReference type="EMBL" id="MBU9737788.1"/>
    </source>
</evidence>
<dbReference type="InterPro" id="IPR050490">
    <property type="entry name" value="Bact_solute-bd_prot1"/>
</dbReference>
<dbReference type="AlphaFoldDB" id="A0A949K7C7"/>
<dbReference type="RefSeq" id="WP_238722207.1">
    <property type="nucleotide sequence ID" value="NZ_JAHQCW010000025.1"/>
</dbReference>
<dbReference type="Proteomes" id="UP000712157">
    <property type="component" value="Unassembled WGS sequence"/>
</dbReference>
<dbReference type="Gene3D" id="3.40.190.10">
    <property type="entry name" value="Periplasmic binding protein-like II"/>
    <property type="match status" value="2"/>
</dbReference>
<feature type="compositionally biased region" description="Low complexity" evidence="1">
    <location>
        <begin position="36"/>
        <end position="49"/>
    </location>
</feature>
<dbReference type="PROSITE" id="PS51257">
    <property type="entry name" value="PROKAR_LIPOPROTEIN"/>
    <property type="match status" value="1"/>
</dbReference>
<protein>
    <submittedName>
        <fullName evidence="3">Extracellular solute-binding protein</fullName>
    </submittedName>
</protein>
<dbReference type="Pfam" id="PF01547">
    <property type="entry name" value="SBP_bac_1"/>
    <property type="match status" value="1"/>
</dbReference>
<feature type="chain" id="PRO_5039600216" evidence="2">
    <location>
        <begin position="25"/>
        <end position="462"/>
    </location>
</feature>
<sequence length="462" mass="50835">MKKQLVKRLLSCAVCTTMVIGMLAGCGSKTEENKDTAAPAESEAPAADAATDDAKTDDAGSKASAGVTLNFAASQNWIQDVDRDLAKAFEEETGIIINFQLSPDDQYQTIIKSKLNTGEGPDIFMSYSGTKLNDFNPEKNMVDLSNEAWVANQEDWAIQTSSYNGKLYAQNIAGVDDTNGVLYQPAMFEELGIKVPTNYAEFKEACDKLSAAGITPVYEFVKDLWHTHYWMEGASALALANDPELYNKLNSNQIGFADVPEFVTALEQLQEMEKAGYFGENHMSNIYDNSYEAMTDGKYGMIIIHGSYPNEIQTQFKEDLDPDIYSMFPSPLVDNQYVTLTAGGTTKCINANSEHIDEAKQFFDFLARPENVKKLYEEKPLYMQSAVKDITAAPTKAFTDLMNICGDKKAAGAEASVLFYDGGKISELCQEMFTGSLTAKQVLEEFDSSRRALAKDAGVEGF</sequence>
<organism evidence="3 4">
    <name type="scientific">Diplocloster agilis</name>
    <dbReference type="NCBI Taxonomy" id="2850323"/>
    <lineage>
        <taxon>Bacteria</taxon>
        <taxon>Bacillati</taxon>
        <taxon>Bacillota</taxon>
        <taxon>Clostridia</taxon>
        <taxon>Lachnospirales</taxon>
        <taxon>Lachnospiraceae</taxon>
        <taxon>Diplocloster</taxon>
    </lineage>
</organism>
<proteinExistence type="predicted"/>
<evidence type="ECO:0000256" key="2">
    <source>
        <dbReference type="SAM" id="SignalP"/>
    </source>
</evidence>
<evidence type="ECO:0000313" key="4">
    <source>
        <dbReference type="Proteomes" id="UP000712157"/>
    </source>
</evidence>
<comment type="caution">
    <text evidence="3">The sequence shown here is derived from an EMBL/GenBank/DDBJ whole genome shotgun (WGS) entry which is preliminary data.</text>
</comment>
<dbReference type="SUPFAM" id="SSF53850">
    <property type="entry name" value="Periplasmic binding protein-like II"/>
    <property type="match status" value="1"/>
</dbReference>
<reference evidence="3" key="1">
    <citation type="submission" date="2021-06" db="EMBL/GenBank/DDBJ databases">
        <title>Description of novel taxa of the family Lachnospiraceae.</title>
        <authorList>
            <person name="Chaplin A.V."/>
            <person name="Sokolova S.R."/>
            <person name="Pikina A.P."/>
            <person name="Korzhanova M."/>
            <person name="Belova V."/>
            <person name="Korostin D."/>
            <person name="Efimov B.A."/>
        </authorList>
    </citation>
    <scope>NUCLEOTIDE SEQUENCE</scope>
    <source>
        <strain evidence="3">ASD5720</strain>
    </source>
</reference>
<feature type="region of interest" description="Disordered" evidence="1">
    <location>
        <begin position="30"/>
        <end position="59"/>
    </location>
</feature>
<evidence type="ECO:0000256" key="1">
    <source>
        <dbReference type="SAM" id="MobiDB-lite"/>
    </source>
</evidence>